<feature type="transmembrane region" description="Helical" evidence="1">
    <location>
        <begin position="114"/>
        <end position="132"/>
    </location>
</feature>
<accession>A0AA91DED8</accession>
<feature type="transmembrane region" description="Helical" evidence="1">
    <location>
        <begin position="138"/>
        <end position="160"/>
    </location>
</feature>
<evidence type="ECO:0000256" key="1">
    <source>
        <dbReference type="SAM" id="Phobius"/>
    </source>
</evidence>
<evidence type="ECO:0000313" key="3">
    <source>
        <dbReference type="Proteomes" id="UP000077734"/>
    </source>
</evidence>
<evidence type="ECO:0000313" key="2">
    <source>
        <dbReference type="EMBL" id="OAI27130.1"/>
    </source>
</evidence>
<sequence length="169" mass="19643">MDKNKEYELLMQLEIETTKMRHSTFTALLSVSFLLPGLALKATADQLMLLGIETNISKLVFLLGYIFYCFSVFHYEWYHRYAHAYRAALKELEESLDIKIYKNRIRPHVWKFKLHFDWALYIIGAVYGYITGQYVGGALWGSVVGTILIIYFVLFLLSALQTLEPLAGW</sequence>
<dbReference type="EMBL" id="LUUL01000065">
    <property type="protein sequence ID" value="OAI27130.1"/>
    <property type="molecule type" value="Genomic_DNA"/>
</dbReference>
<gene>
    <name evidence="2" type="ORF">A1356_09575</name>
</gene>
<dbReference type="AlphaFoldDB" id="A0AA91DED8"/>
<keyword evidence="1" id="KW-1133">Transmembrane helix</keyword>
<feature type="transmembrane region" description="Helical" evidence="1">
    <location>
        <begin position="59"/>
        <end position="78"/>
    </location>
</feature>
<keyword evidence="1" id="KW-0472">Membrane</keyword>
<reference evidence="2 3" key="1">
    <citation type="submission" date="2016-03" db="EMBL/GenBank/DDBJ databases">
        <authorList>
            <person name="Heylen K."/>
            <person name="De Vos P."/>
            <person name="Vekeman B."/>
        </authorList>
    </citation>
    <scope>NUCLEOTIDE SEQUENCE [LARGE SCALE GENOMIC DNA]</scope>
    <source>
        <strain evidence="2 3">R-49807</strain>
    </source>
</reference>
<protein>
    <submittedName>
        <fullName evidence="2">Uncharacterized protein</fullName>
    </submittedName>
</protein>
<feature type="transmembrane region" description="Helical" evidence="1">
    <location>
        <begin position="20"/>
        <end position="39"/>
    </location>
</feature>
<organism evidence="2 3">
    <name type="scientific">Methylomonas koyamae</name>
    <dbReference type="NCBI Taxonomy" id="702114"/>
    <lineage>
        <taxon>Bacteria</taxon>
        <taxon>Pseudomonadati</taxon>
        <taxon>Pseudomonadota</taxon>
        <taxon>Gammaproteobacteria</taxon>
        <taxon>Methylococcales</taxon>
        <taxon>Methylococcaceae</taxon>
        <taxon>Methylomonas</taxon>
    </lineage>
</organism>
<name>A0AA91DED8_9GAMM</name>
<dbReference type="RefSeq" id="WP_064026387.1">
    <property type="nucleotide sequence ID" value="NZ_LUUL01000065.1"/>
</dbReference>
<keyword evidence="3" id="KW-1185">Reference proteome</keyword>
<comment type="caution">
    <text evidence="2">The sequence shown here is derived from an EMBL/GenBank/DDBJ whole genome shotgun (WGS) entry which is preliminary data.</text>
</comment>
<proteinExistence type="predicted"/>
<dbReference type="Proteomes" id="UP000077734">
    <property type="component" value="Unassembled WGS sequence"/>
</dbReference>
<keyword evidence="1" id="KW-0812">Transmembrane</keyword>